<name>A0ABW2S760_9BURK</name>
<evidence type="ECO:0000313" key="2">
    <source>
        <dbReference type="EMBL" id="MFC7459372.1"/>
    </source>
</evidence>
<keyword evidence="1" id="KW-0732">Signal</keyword>
<protein>
    <recommendedName>
        <fullName evidence="4">DUF2946 family protein</fullName>
    </recommendedName>
</protein>
<feature type="signal peptide" evidence="1">
    <location>
        <begin position="1"/>
        <end position="27"/>
    </location>
</feature>
<reference evidence="3" key="1">
    <citation type="journal article" date="2019" name="Int. J. Syst. Evol. Microbiol.">
        <title>The Global Catalogue of Microorganisms (GCM) 10K type strain sequencing project: providing services to taxonomists for standard genome sequencing and annotation.</title>
        <authorList>
            <consortium name="The Broad Institute Genomics Platform"/>
            <consortium name="The Broad Institute Genome Sequencing Center for Infectious Disease"/>
            <person name="Wu L."/>
            <person name="Ma J."/>
        </authorList>
    </citation>
    <scope>NUCLEOTIDE SEQUENCE [LARGE SCALE GENOMIC DNA]</scope>
    <source>
        <strain evidence="3">CCUG 53903</strain>
    </source>
</reference>
<dbReference type="EMBL" id="JBHTBZ010000008">
    <property type="protein sequence ID" value="MFC7459372.1"/>
    <property type="molecule type" value="Genomic_DNA"/>
</dbReference>
<organism evidence="2 3">
    <name type="scientific">Hydrogenophaga defluvii</name>
    <dbReference type="NCBI Taxonomy" id="249410"/>
    <lineage>
        <taxon>Bacteria</taxon>
        <taxon>Pseudomonadati</taxon>
        <taxon>Pseudomonadota</taxon>
        <taxon>Betaproteobacteria</taxon>
        <taxon>Burkholderiales</taxon>
        <taxon>Comamonadaceae</taxon>
        <taxon>Hydrogenophaga</taxon>
    </lineage>
</organism>
<evidence type="ECO:0000313" key="3">
    <source>
        <dbReference type="Proteomes" id="UP001596457"/>
    </source>
</evidence>
<dbReference type="RefSeq" id="WP_382198619.1">
    <property type="nucleotide sequence ID" value="NZ_JBHTBZ010000008.1"/>
</dbReference>
<evidence type="ECO:0008006" key="4">
    <source>
        <dbReference type="Google" id="ProtNLM"/>
    </source>
</evidence>
<feature type="chain" id="PRO_5046321982" description="DUF2946 family protein" evidence="1">
    <location>
        <begin position="28"/>
        <end position="133"/>
    </location>
</feature>
<dbReference type="Proteomes" id="UP001596457">
    <property type="component" value="Unassembled WGS sequence"/>
</dbReference>
<evidence type="ECO:0000256" key="1">
    <source>
        <dbReference type="SAM" id="SignalP"/>
    </source>
</evidence>
<proteinExistence type="predicted"/>
<comment type="caution">
    <text evidence="2">The sequence shown here is derived from an EMBL/GenBank/DDBJ whole genome shotgun (WGS) entry which is preliminary data.</text>
</comment>
<gene>
    <name evidence="2" type="ORF">ACFQU0_02895</name>
</gene>
<keyword evidence="3" id="KW-1185">Reference proteome</keyword>
<accession>A0ABW2S760</accession>
<sequence>MARRATQRLTITLWVVFSLLFSQLVLANYVCPPTADAQSEAMALSMARGEPCESMAMDRDVGQPVLCHQHCLNAPQSSDSPLVPVVSLPAVWWALVVPLLTEAIEDIAILRAEVGQARPPPDPIFLSTLRLRV</sequence>